<proteinExistence type="predicted"/>
<feature type="transmembrane region" description="Helical" evidence="1">
    <location>
        <begin position="54"/>
        <end position="76"/>
    </location>
</feature>
<dbReference type="Proteomes" id="UP000306236">
    <property type="component" value="Unassembled WGS sequence"/>
</dbReference>
<dbReference type="EMBL" id="SSWX01000002">
    <property type="protein sequence ID" value="THJ36101.1"/>
    <property type="molecule type" value="Genomic_DNA"/>
</dbReference>
<sequence length="101" mass="10574">MTGEAWPPLHAGRAWLSRYGPLLSRVVAAVLGGYGLAVLTTLAALALPTSRPEAALAGLLASFLVYAAAIIWVFAVRSAMRAWLGLCVAAAVLLPFAWVAR</sequence>
<evidence type="ECO:0000313" key="3">
    <source>
        <dbReference type="Proteomes" id="UP000306236"/>
    </source>
</evidence>
<protein>
    <submittedName>
        <fullName evidence="2">DUF3649 domain-containing protein</fullName>
    </submittedName>
</protein>
<dbReference type="Pfam" id="PF12365">
    <property type="entry name" value="DUF3649"/>
    <property type="match status" value="1"/>
</dbReference>
<keyword evidence="1" id="KW-0472">Membrane</keyword>
<organism evidence="2 3">
    <name type="scientific">Lampropedia aestuarii</name>
    <dbReference type="NCBI Taxonomy" id="2562762"/>
    <lineage>
        <taxon>Bacteria</taxon>
        <taxon>Pseudomonadati</taxon>
        <taxon>Pseudomonadota</taxon>
        <taxon>Betaproteobacteria</taxon>
        <taxon>Burkholderiales</taxon>
        <taxon>Comamonadaceae</taxon>
        <taxon>Lampropedia</taxon>
    </lineage>
</organism>
<evidence type="ECO:0000313" key="2">
    <source>
        <dbReference type="EMBL" id="THJ36101.1"/>
    </source>
</evidence>
<name>A0A4S5BXS7_9BURK</name>
<evidence type="ECO:0000256" key="1">
    <source>
        <dbReference type="SAM" id="Phobius"/>
    </source>
</evidence>
<reference evidence="2 3" key="1">
    <citation type="submission" date="2019-04" db="EMBL/GenBank/DDBJ databases">
        <title>Lampropedia sp YIM MLB12 draf genome.</title>
        <authorList>
            <person name="Wang Y.-X."/>
        </authorList>
    </citation>
    <scope>NUCLEOTIDE SEQUENCE [LARGE SCALE GENOMIC DNA]</scope>
    <source>
        <strain evidence="2 3">YIM MLB12</strain>
    </source>
</reference>
<feature type="transmembrane region" description="Helical" evidence="1">
    <location>
        <begin position="26"/>
        <end position="47"/>
    </location>
</feature>
<gene>
    <name evidence="2" type="ORF">E8K88_02195</name>
</gene>
<feature type="transmembrane region" description="Helical" evidence="1">
    <location>
        <begin position="82"/>
        <end position="100"/>
    </location>
</feature>
<dbReference type="OrthoDB" id="1684279at2"/>
<dbReference type="RefSeq" id="WP_136405007.1">
    <property type="nucleotide sequence ID" value="NZ_SSWX01000002.1"/>
</dbReference>
<keyword evidence="1" id="KW-1133">Transmembrane helix</keyword>
<dbReference type="InterPro" id="IPR022109">
    <property type="entry name" value="DUF3649"/>
</dbReference>
<keyword evidence="1" id="KW-0812">Transmembrane</keyword>
<dbReference type="AlphaFoldDB" id="A0A4S5BXS7"/>
<accession>A0A4S5BXS7</accession>
<keyword evidence="3" id="KW-1185">Reference proteome</keyword>
<comment type="caution">
    <text evidence="2">The sequence shown here is derived from an EMBL/GenBank/DDBJ whole genome shotgun (WGS) entry which is preliminary data.</text>
</comment>